<protein>
    <recommendedName>
        <fullName evidence="3">RNase H type-1 domain-containing protein</fullName>
    </recommendedName>
</protein>
<dbReference type="PANTHER" id="PTHR47723:SF19">
    <property type="entry name" value="POLYNUCLEOTIDYL TRANSFERASE, RIBONUCLEASE H-LIKE SUPERFAMILY PROTEIN"/>
    <property type="match status" value="1"/>
</dbReference>
<dbReference type="Proteomes" id="UP000828251">
    <property type="component" value="Unassembled WGS sequence"/>
</dbReference>
<dbReference type="AlphaFoldDB" id="A0A9D3VQQ2"/>
<dbReference type="OrthoDB" id="1002604at2759"/>
<dbReference type="EMBL" id="JAIQCV010000006">
    <property type="protein sequence ID" value="KAH1091198.1"/>
    <property type="molecule type" value="Genomic_DNA"/>
</dbReference>
<dbReference type="PANTHER" id="PTHR47723">
    <property type="entry name" value="OS05G0353850 PROTEIN"/>
    <property type="match status" value="1"/>
</dbReference>
<dbReference type="InterPro" id="IPR053151">
    <property type="entry name" value="RNase_H-like"/>
</dbReference>
<accession>A0A9D3VQQ2</accession>
<evidence type="ECO:0008006" key="3">
    <source>
        <dbReference type="Google" id="ProtNLM"/>
    </source>
</evidence>
<name>A0A9D3VQQ2_9ROSI</name>
<feature type="non-terminal residue" evidence="1">
    <location>
        <position position="1"/>
    </location>
</feature>
<evidence type="ECO:0000313" key="2">
    <source>
        <dbReference type="Proteomes" id="UP000828251"/>
    </source>
</evidence>
<organism evidence="1 2">
    <name type="scientific">Gossypium stocksii</name>
    <dbReference type="NCBI Taxonomy" id="47602"/>
    <lineage>
        <taxon>Eukaryota</taxon>
        <taxon>Viridiplantae</taxon>
        <taxon>Streptophyta</taxon>
        <taxon>Embryophyta</taxon>
        <taxon>Tracheophyta</taxon>
        <taxon>Spermatophyta</taxon>
        <taxon>Magnoliopsida</taxon>
        <taxon>eudicotyledons</taxon>
        <taxon>Gunneridae</taxon>
        <taxon>Pentapetalae</taxon>
        <taxon>rosids</taxon>
        <taxon>malvids</taxon>
        <taxon>Malvales</taxon>
        <taxon>Malvaceae</taxon>
        <taxon>Malvoideae</taxon>
        <taxon>Gossypium</taxon>
    </lineage>
</organism>
<evidence type="ECO:0000313" key="1">
    <source>
        <dbReference type="EMBL" id="KAH1091198.1"/>
    </source>
</evidence>
<keyword evidence="2" id="KW-1185">Reference proteome</keyword>
<gene>
    <name evidence="1" type="ORF">J1N35_018455</name>
</gene>
<feature type="non-terminal residue" evidence="1">
    <location>
        <position position="59"/>
    </location>
</feature>
<comment type="caution">
    <text evidence="1">The sequence shown here is derived from an EMBL/GenBank/DDBJ whole genome shotgun (WGS) entry which is preliminary data.</text>
</comment>
<proteinExistence type="predicted"/>
<reference evidence="1 2" key="1">
    <citation type="journal article" date="2021" name="Plant Biotechnol. J.">
        <title>Multi-omics assisted identification of the key and species-specific regulatory components of drought-tolerant mechanisms in Gossypium stocksii.</title>
        <authorList>
            <person name="Yu D."/>
            <person name="Ke L."/>
            <person name="Zhang D."/>
            <person name="Wu Y."/>
            <person name="Sun Y."/>
            <person name="Mei J."/>
            <person name="Sun J."/>
            <person name="Sun Y."/>
        </authorList>
    </citation>
    <scope>NUCLEOTIDE SEQUENCE [LARGE SCALE GENOMIC DNA]</scope>
    <source>
        <strain evidence="2">cv. E1</strain>
        <tissue evidence="1">Leaf</tissue>
    </source>
</reference>
<sequence length="59" mass="6447">VSWRKPPSNVYILNIDGNIRMLTQSAATGGLIRDEHGSWLAGLLCKIGSANSLHAELWD</sequence>